<dbReference type="HAMAP" id="MF_01965">
    <property type="entry name" value="NADHX_dehydratase"/>
    <property type="match status" value="1"/>
</dbReference>
<dbReference type="HAMAP" id="MF_01966">
    <property type="entry name" value="NADHX_epimerase"/>
    <property type="match status" value="1"/>
</dbReference>
<keyword evidence="8" id="KW-0479">Metal-binding</keyword>
<evidence type="ECO:0000256" key="1">
    <source>
        <dbReference type="ARBA" id="ARBA00000013"/>
    </source>
</evidence>
<evidence type="ECO:0000256" key="6">
    <source>
        <dbReference type="ARBA" id="ARBA00012228"/>
    </source>
</evidence>
<comment type="similarity">
    <text evidence="4">In the N-terminal section; belongs to the NnrE/AIBP family.</text>
</comment>
<keyword evidence="12" id="KW-0630">Potassium</keyword>
<dbReference type="Gene3D" id="3.40.1190.20">
    <property type="match status" value="1"/>
</dbReference>
<keyword evidence="9" id="KW-0547">Nucleotide-binding</keyword>
<dbReference type="PROSITE" id="PS01050">
    <property type="entry name" value="YJEF_C_2"/>
    <property type="match status" value="1"/>
</dbReference>
<evidence type="ECO:0000256" key="11">
    <source>
        <dbReference type="ARBA" id="ARBA00022857"/>
    </source>
</evidence>
<evidence type="ECO:0000256" key="3">
    <source>
        <dbReference type="ARBA" id="ARBA00001958"/>
    </source>
</evidence>
<evidence type="ECO:0000256" key="8">
    <source>
        <dbReference type="ARBA" id="ARBA00022723"/>
    </source>
</evidence>
<dbReference type="GO" id="GO:0005524">
    <property type="term" value="F:ATP binding"/>
    <property type="evidence" value="ECO:0007669"/>
    <property type="project" value="UniProtKB-KW"/>
</dbReference>
<dbReference type="InterPro" id="IPR036652">
    <property type="entry name" value="YjeF_N_dom_sf"/>
</dbReference>
<comment type="function">
    <text evidence="17">Bifunctional enzyme that catalyzes the epimerization of the S- and R-forms of NAD(P)HX and the dehydration of the S-form of NAD(P)HX at the expense of ADP, which is converted to AMP. This allows the repair of both epimers of NAD(P)HX, a damaged form of NAD(P)H that is a result of enzymatic or heat-dependent hydration.</text>
</comment>
<dbReference type="NCBIfam" id="TIGR00197">
    <property type="entry name" value="yjeF_nterm"/>
    <property type="match status" value="1"/>
</dbReference>
<evidence type="ECO:0000256" key="10">
    <source>
        <dbReference type="ARBA" id="ARBA00022840"/>
    </source>
</evidence>
<evidence type="ECO:0000256" key="16">
    <source>
        <dbReference type="ARBA" id="ARBA00023268"/>
    </source>
</evidence>
<keyword evidence="10" id="KW-0067">ATP-binding</keyword>
<evidence type="ECO:0000256" key="17">
    <source>
        <dbReference type="ARBA" id="ARBA00025153"/>
    </source>
</evidence>
<evidence type="ECO:0000256" key="7">
    <source>
        <dbReference type="ARBA" id="ARBA00013129"/>
    </source>
</evidence>
<dbReference type="AlphaFoldDB" id="A0A381TXX2"/>
<sequence>MKNLKKILNAGQIRSADSYTISNKPISSIDLMEYASNCFINSIWDKQFITKKIAIVCGPGNNGGDGLAISRLLKEKKISVKTYFINISSKISKDCQVNLTKIDSVKELTNSDPIPDFSKYDLIIDAIFGTGLSKPLGGYYTRIINAINSQKCPIYSVDIPSGMYCDKISSSRHIVNADLTISFQRPKFSFFLPENGAHIKKWKIVDIGLDEEYIQNIDSNKFIIDPSIINYSKIRNRQSHKGNYGRALIIAGSIGKIGAAVLAAKACLRSGVGLLTTHIPKCGYEIMQKSIPESMCSIDKAEYYISELPEITNYNAIGIGPGLDQKSETKEMLEKLFNKTKKRTLVIDADAINIIAKHKELISRIPKNSILTPHIKEFERLVGKCRNSIERFEKQIQFSKSHKCIIVLKNAFTTVSTPIGDIFFNTSGNAGMATAGSGDVLTGIITALLAQKYDPTIAAALGVYCHGHAGDIAAKEKGEIGLIASDIIDNLKFS</sequence>
<dbReference type="GO" id="GO:0110051">
    <property type="term" value="P:metabolite repair"/>
    <property type="evidence" value="ECO:0007669"/>
    <property type="project" value="TreeGrafter"/>
</dbReference>
<feature type="domain" description="YjeF N-terminal" evidence="22">
    <location>
        <begin position="13"/>
        <end position="215"/>
    </location>
</feature>
<comment type="similarity">
    <text evidence="5">In the C-terminal section; belongs to the NnrD/CARKD family.</text>
</comment>
<accession>A0A381TXX2</accession>
<dbReference type="PROSITE" id="PS51385">
    <property type="entry name" value="YJEF_N"/>
    <property type="match status" value="1"/>
</dbReference>
<name>A0A381TXX2_9ZZZZ</name>
<dbReference type="Pfam" id="PF01256">
    <property type="entry name" value="Carb_kinase"/>
    <property type="match status" value="1"/>
</dbReference>
<dbReference type="InterPro" id="IPR004443">
    <property type="entry name" value="YjeF_N_dom"/>
</dbReference>
<dbReference type="InterPro" id="IPR030677">
    <property type="entry name" value="Nnr"/>
</dbReference>
<keyword evidence="13" id="KW-0520">NAD</keyword>
<dbReference type="EC" id="5.1.99.6" evidence="6"/>
<evidence type="ECO:0000256" key="5">
    <source>
        <dbReference type="ARBA" id="ARBA00009524"/>
    </source>
</evidence>
<comment type="catalytic activity">
    <reaction evidence="2">
        <text>(6R)-NADPHX = (6S)-NADPHX</text>
        <dbReference type="Rhea" id="RHEA:32227"/>
        <dbReference type="ChEBI" id="CHEBI:64076"/>
        <dbReference type="ChEBI" id="CHEBI:64077"/>
        <dbReference type="EC" id="5.1.99.6"/>
    </reaction>
</comment>
<dbReference type="InterPro" id="IPR000631">
    <property type="entry name" value="CARKD"/>
</dbReference>
<dbReference type="PIRSF" id="PIRSF017184">
    <property type="entry name" value="Nnr"/>
    <property type="match status" value="1"/>
</dbReference>
<comment type="cofactor">
    <cofactor evidence="3">
        <name>K(+)</name>
        <dbReference type="ChEBI" id="CHEBI:29103"/>
    </cofactor>
</comment>
<evidence type="ECO:0000256" key="13">
    <source>
        <dbReference type="ARBA" id="ARBA00023027"/>
    </source>
</evidence>
<dbReference type="PROSITE" id="PS51383">
    <property type="entry name" value="YJEF_C_3"/>
    <property type="match status" value="1"/>
</dbReference>
<dbReference type="SUPFAM" id="SSF53613">
    <property type="entry name" value="Ribokinase-like"/>
    <property type="match status" value="1"/>
</dbReference>
<evidence type="ECO:0000256" key="19">
    <source>
        <dbReference type="ARBA" id="ARBA00048238"/>
    </source>
</evidence>
<proteinExistence type="inferred from homology"/>
<dbReference type="GO" id="GO:0052856">
    <property type="term" value="F:NAD(P)HX epimerase activity"/>
    <property type="evidence" value="ECO:0007669"/>
    <property type="project" value="UniProtKB-EC"/>
</dbReference>
<gene>
    <name evidence="23" type="ORF">METZ01_LOCUS72691</name>
</gene>
<dbReference type="PANTHER" id="PTHR12592">
    <property type="entry name" value="ATP-DEPENDENT (S)-NAD(P)H-HYDRATE DEHYDRATASE FAMILY MEMBER"/>
    <property type="match status" value="1"/>
</dbReference>
<dbReference type="Pfam" id="PF03853">
    <property type="entry name" value="YjeF_N"/>
    <property type="match status" value="1"/>
</dbReference>
<evidence type="ECO:0000313" key="23">
    <source>
        <dbReference type="EMBL" id="SVA19837.1"/>
    </source>
</evidence>
<keyword evidence="14" id="KW-0413">Isomerase</keyword>
<dbReference type="PANTHER" id="PTHR12592:SF0">
    <property type="entry name" value="ATP-DEPENDENT (S)-NAD(P)H-HYDRATE DEHYDRATASE"/>
    <property type="match status" value="1"/>
</dbReference>
<comment type="catalytic activity">
    <reaction evidence="1">
        <text>(6R)-NADHX = (6S)-NADHX</text>
        <dbReference type="Rhea" id="RHEA:32215"/>
        <dbReference type="ChEBI" id="CHEBI:64074"/>
        <dbReference type="ChEBI" id="CHEBI:64075"/>
        <dbReference type="EC" id="5.1.99.6"/>
    </reaction>
</comment>
<dbReference type="InterPro" id="IPR017953">
    <property type="entry name" value="Carbohydrate_kinase_pred_CS"/>
</dbReference>
<keyword evidence="15" id="KW-0456">Lyase</keyword>
<evidence type="ECO:0000256" key="9">
    <source>
        <dbReference type="ARBA" id="ARBA00022741"/>
    </source>
</evidence>
<evidence type="ECO:0000256" key="20">
    <source>
        <dbReference type="ARBA" id="ARBA00049209"/>
    </source>
</evidence>
<comment type="catalytic activity">
    <reaction evidence="19">
        <text>(6S)-NADHX + ADP = AMP + phosphate + NADH + H(+)</text>
        <dbReference type="Rhea" id="RHEA:32223"/>
        <dbReference type="ChEBI" id="CHEBI:15378"/>
        <dbReference type="ChEBI" id="CHEBI:43474"/>
        <dbReference type="ChEBI" id="CHEBI:57945"/>
        <dbReference type="ChEBI" id="CHEBI:64074"/>
        <dbReference type="ChEBI" id="CHEBI:456215"/>
        <dbReference type="ChEBI" id="CHEBI:456216"/>
        <dbReference type="EC" id="4.2.1.136"/>
    </reaction>
</comment>
<feature type="domain" description="YjeF C-terminal" evidence="21">
    <location>
        <begin position="224"/>
        <end position="494"/>
    </location>
</feature>
<evidence type="ECO:0000256" key="14">
    <source>
        <dbReference type="ARBA" id="ARBA00023235"/>
    </source>
</evidence>
<evidence type="ECO:0000256" key="12">
    <source>
        <dbReference type="ARBA" id="ARBA00022958"/>
    </source>
</evidence>
<organism evidence="23">
    <name type="scientific">marine metagenome</name>
    <dbReference type="NCBI Taxonomy" id="408172"/>
    <lineage>
        <taxon>unclassified sequences</taxon>
        <taxon>metagenomes</taxon>
        <taxon>ecological metagenomes</taxon>
    </lineage>
</organism>
<dbReference type="EMBL" id="UINC01005211">
    <property type="protein sequence ID" value="SVA19837.1"/>
    <property type="molecule type" value="Genomic_DNA"/>
</dbReference>
<dbReference type="EC" id="4.2.1.136" evidence="7"/>
<evidence type="ECO:0000256" key="4">
    <source>
        <dbReference type="ARBA" id="ARBA00006001"/>
    </source>
</evidence>
<evidence type="ECO:0000259" key="21">
    <source>
        <dbReference type="PROSITE" id="PS51383"/>
    </source>
</evidence>
<dbReference type="NCBIfam" id="TIGR00196">
    <property type="entry name" value="yjeF_cterm"/>
    <property type="match status" value="1"/>
</dbReference>
<comment type="catalytic activity">
    <reaction evidence="20">
        <text>(6S)-NADPHX + ADP = AMP + phosphate + NADPH + H(+)</text>
        <dbReference type="Rhea" id="RHEA:32235"/>
        <dbReference type="ChEBI" id="CHEBI:15378"/>
        <dbReference type="ChEBI" id="CHEBI:43474"/>
        <dbReference type="ChEBI" id="CHEBI:57783"/>
        <dbReference type="ChEBI" id="CHEBI:64076"/>
        <dbReference type="ChEBI" id="CHEBI:456215"/>
        <dbReference type="ChEBI" id="CHEBI:456216"/>
        <dbReference type="EC" id="4.2.1.136"/>
    </reaction>
</comment>
<keyword evidence="16" id="KW-0511">Multifunctional enzyme</keyword>
<evidence type="ECO:0000256" key="18">
    <source>
        <dbReference type="ARBA" id="ARBA00032624"/>
    </source>
</evidence>
<dbReference type="GO" id="GO:0046872">
    <property type="term" value="F:metal ion binding"/>
    <property type="evidence" value="ECO:0007669"/>
    <property type="project" value="UniProtKB-KW"/>
</dbReference>
<dbReference type="GO" id="GO:0052855">
    <property type="term" value="F:ADP-dependent NAD(P)H-hydrate dehydratase activity"/>
    <property type="evidence" value="ECO:0007669"/>
    <property type="project" value="UniProtKB-EC"/>
</dbReference>
<dbReference type="SUPFAM" id="SSF64153">
    <property type="entry name" value="YjeF N-terminal domain-like"/>
    <property type="match status" value="1"/>
</dbReference>
<keyword evidence="11" id="KW-0521">NADP</keyword>
<evidence type="ECO:0000259" key="22">
    <source>
        <dbReference type="PROSITE" id="PS51385"/>
    </source>
</evidence>
<reference evidence="23" key="1">
    <citation type="submission" date="2018-05" db="EMBL/GenBank/DDBJ databases">
        <authorList>
            <person name="Lanie J.A."/>
            <person name="Ng W.-L."/>
            <person name="Kazmierczak K.M."/>
            <person name="Andrzejewski T.M."/>
            <person name="Davidsen T.M."/>
            <person name="Wayne K.J."/>
            <person name="Tettelin H."/>
            <person name="Glass J.I."/>
            <person name="Rusch D."/>
            <person name="Podicherti R."/>
            <person name="Tsui H.-C.T."/>
            <person name="Winkler M.E."/>
        </authorList>
    </citation>
    <scope>NUCLEOTIDE SEQUENCE</scope>
</reference>
<protein>
    <recommendedName>
        <fullName evidence="18">Nicotinamide nucleotide repair protein</fullName>
        <ecNumber evidence="7">4.2.1.136</ecNumber>
        <ecNumber evidence="6">5.1.99.6</ecNumber>
    </recommendedName>
</protein>
<dbReference type="CDD" id="cd01171">
    <property type="entry name" value="YXKO-related"/>
    <property type="match status" value="1"/>
</dbReference>
<evidence type="ECO:0000256" key="2">
    <source>
        <dbReference type="ARBA" id="ARBA00000909"/>
    </source>
</evidence>
<evidence type="ECO:0000256" key="15">
    <source>
        <dbReference type="ARBA" id="ARBA00023239"/>
    </source>
</evidence>
<dbReference type="Gene3D" id="3.40.50.10260">
    <property type="entry name" value="YjeF N-terminal domain"/>
    <property type="match status" value="1"/>
</dbReference>
<dbReference type="InterPro" id="IPR029056">
    <property type="entry name" value="Ribokinase-like"/>
</dbReference>